<comment type="caution">
    <text evidence="1">The sequence shown here is derived from an EMBL/GenBank/DDBJ whole genome shotgun (WGS) entry which is preliminary data.</text>
</comment>
<name>A0ABN2Z9W4_9ACTN</name>
<dbReference type="EMBL" id="BAAANT010000009">
    <property type="protein sequence ID" value="GAA2139015.1"/>
    <property type="molecule type" value="Genomic_DNA"/>
</dbReference>
<reference evidence="1 2" key="1">
    <citation type="journal article" date="2019" name="Int. J. Syst. Evol. Microbiol.">
        <title>The Global Catalogue of Microorganisms (GCM) 10K type strain sequencing project: providing services to taxonomists for standard genome sequencing and annotation.</title>
        <authorList>
            <consortium name="The Broad Institute Genomics Platform"/>
            <consortium name="The Broad Institute Genome Sequencing Center for Infectious Disease"/>
            <person name="Wu L."/>
            <person name="Ma J."/>
        </authorList>
    </citation>
    <scope>NUCLEOTIDE SEQUENCE [LARGE SCALE GENOMIC DNA]</scope>
    <source>
        <strain evidence="1 2">JCM 14560</strain>
    </source>
</reference>
<gene>
    <name evidence="1" type="ORF">GCM10009760_20740</name>
</gene>
<dbReference type="InterPro" id="IPR009241">
    <property type="entry name" value="HigB-like"/>
</dbReference>
<dbReference type="RefSeq" id="WP_344463180.1">
    <property type="nucleotide sequence ID" value="NZ_BAAANT010000009.1"/>
</dbReference>
<accession>A0ABN2Z9W4</accession>
<evidence type="ECO:0000313" key="2">
    <source>
        <dbReference type="Proteomes" id="UP001422759"/>
    </source>
</evidence>
<evidence type="ECO:0000313" key="1">
    <source>
        <dbReference type="EMBL" id="GAA2139015.1"/>
    </source>
</evidence>
<evidence type="ECO:0008006" key="3">
    <source>
        <dbReference type="Google" id="ProtNLM"/>
    </source>
</evidence>
<protein>
    <recommendedName>
        <fullName evidence="3">Addiction module toxin RelE</fullName>
    </recommendedName>
</protein>
<dbReference type="Proteomes" id="UP001422759">
    <property type="component" value="Unassembled WGS sequence"/>
</dbReference>
<dbReference type="Pfam" id="PF05973">
    <property type="entry name" value="Gp49"/>
    <property type="match status" value="1"/>
</dbReference>
<keyword evidence="2" id="KW-1185">Reference proteome</keyword>
<sequence>MAWTVIVVEPALSWLHSLRQTDRASLVQISKAITTLREEGPALGRPLVDTVKGSRLANLKELRPGSAGSTEVRLLFVFDPKRRAVFLVGGDKSGNWKRWYDTAIDQAELAYEEHLKAEEET</sequence>
<proteinExistence type="predicted"/>
<organism evidence="1 2">
    <name type="scientific">Kitasatospora kazusensis</name>
    <dbReference type="NCBI Taxonomy" id="407974"/>
    <lineage>
        <taxon>Bacteria</taxon>
        <taxon>Bacillati</taxon>
        <taxon>Actinomycetota</taxon>
        <taxon>Actinomycetes</taxon>
        <taxon>Kitasatosporales</taxon>
        <taxon>Streptomycetaceae</taxon>
        <taxon>Kitasatospora</taxon>
    </lineage>
</organism>